<evidence type="ECO:0000256" key="1">
    <source>
        <dbReference type="ARBA" id="ARBA00010088"/>
    </source>
</evidence>
<dbReference type="InterPro" id="IPR016292">
    <property type="entry name" value="Epoxide_hydrolase"/>
</dbReference>
<dbReference type="GO" id="GO:0004301">
    <property type="term" value="F:epoxide hydrolase activity"/>
    <property type="evidence" value="ECO:0007669"/>
    <property type="project" value="TreeGrafter"/>
</dbReference>
<dbReference type="OMA" id="VGVHVNY"/>
<dbReference type="Proteomes" id="UP000034112">
    <property type="component" value="Unassembled WGS sequence"/>
</dbReference>
<comment type="caution">
    <text evidence="5">The sequence shown here is derived from an EMBL/GenBank/DDBJ whole genome shotgun (WGS) entry which is preliminary data.</text>
</comment>
<evidence type="ECO:0000313" key="6">
    <source>
        <dbReference type="Proteomes" id="UP000034112"/>
    </source>
</evidence>
<comment type="similarity">
    <text evidence="1">Belongs to the peptidase S33 family.</text>
</comment>
<dbReference type="SUPFAM" id="SSF53474">
    <property type="entry name" value="alpha/beta-Hydrolases"/>
    <property type="match status" value="1"/>
</dbReference>
<dbReference type="AlphaFoldDB" id="A0A0F9ZZV1"/>
<protein>
    <recommendedName>
        <fullName evidence="4">Epoxide hydrolase N-terminal domain-containing protein</fullName>
    </recommendedName>
</protein>
<dbReference type="PIRSF" id="PIRSF001112">
    <property type="entry name" value="Epoxide_hydrolase"/>
    <property type="match status" value="1"/>
</dbReference>
<evidence type="ECO:0000313" key="5">
    <source>
        <dbReference type="EMBL" id="KKO98698.1"/>
    </source>
</evidence>
<dbReference type="EMBL" id="JOKZ01000394">
    <property type="protein sequence ID" value="KKO98698.1"/>
    <property type="molecule type" value="Genomic_DNA"/>
</dbReference>
<dbReference type="GO" id="GO:0097176">
    <property type="term" value="P:epoxide metabolic process"/>
    <property type="evidence" value="ECO:0007669"/>
    <property type="project" value="TreeGrafter"/>
</dbReference>
<reference evidence="6" key="1">
    <citation type="journal article" date="2015" name="Genome Announc.">
        <title>Draft whole-genome sequence of the biocontrol agent Trichoderma harzianum T6776.</title>
        <authorList>
            <person name="Baroncelli R."/>
            <person name="Piaggeschi G."/>
            <person name="Fiorini L."/>
            <person name="Bertolini E."/>
            <person name="Zapparata A."/>
            <person name="Pe M.E."/>
            <person name="Sarrocco S."/>
            <person name="Vannacci G."/>
        </authorList>
    </citation>
    <scope>NUCLEOTIDE SEQUENCE [LARGE SCALE GENOMIC DNA]</scope>
    <source>
        <strain evidence="6">T6776</strain>
    </source>
</reference>
<feature type="active site" description="Proton donor" evidence="3">
    <location>
        <position position="315"/>
    </location>
</feature>
<feature type="active site" description="Proton acceptor" evidence="3">
    <location>
        <position position="372"/>
    </location>
</feature>
<proteinExistence type="inferred from homology"/>
<keyword evidence="2" id="KW-0378">Hydrolase</keyword>
<dbReference type="OrthoDB" id="7130006at2759"/>
<dbReference type="InterPro" id="IPR010497">
    <property type="entry name" value="Epoxide_hydro_N"/>
</dbReference>
<dbReference type="PANTHER" id="PTHR21661">
    <property type="entry name" value="EPOXIDE HYDROLASE 1-RELATED"/>
    <property type="match status" value="1"/>
</dbReference>
<feature type="active site" description="Nucleophile" evidence="3">
    <location>
        <position position="194"/>
    </location>
</feature>
<sequence length="396" mass="44785">MASFSSLPADSKSTPAPFTVSVPEQQLRDFKTLLKLSKIGPKTYENELTDGRFGISRDWLVQAKAEWENWDWRKCEDRINSFPNFTLPIKEGGDVFDIHFVALFSQKPDAIPLLCLHGWPGNFLEFYSILEILTQRYTPETLPYHIIVPSLPGYAFSSPPPLTRDFQLQNIASIMNTLMIELGFGNGYAVQGGDIGSKVSRVIAATFDTVKAIHINFCIMPEPEGIKDAQISDIEKEGLKRADTFLNLGSSYALQHATRPSTIGLVLASNPIALLAWIGEKFLAWTDEDPPLDEILTSVTLYWLTETFPRSIYPYRQLFTPGVVGAHEKPEWYIKKHFGYSFFPKELAPIPQAWARTTGTLEFYRQHESGGHFAAMEKPEVLLADVEDFLKQVWEQ</sequence>
<dbReference type="Gene3D" id="3.40.50.1820">
    <property type="entry name" value="alpha/beta hydrolase"/>
    <property type="match status" value="1"/>
</dbReference>
<organism evidence="5 6">
    <name type="scientific">Trichoderma harzianum</name>
    <name type="common">Hypocrea lixii</name>
    <dbReference type="NCBI Taxonomy" id="5544"/>
    <lineage>
        <taxon>Eukaryota</taxon>
        <taxon>Fungi</taxon>
        <taxon>Dikarya</taxon>
        <taxon>Ascomycota</taxon>
        <taxon>Pezizomycotina</taxon>
        <taxon>Sordariomycetes</taxon>
        <taxon>Hypocreomycetidae</taxon>
        <taxon>Hypocreales</taxon>
        <taxon>Hypocreaceae</taxon>
        <taxon>Trichoderma</taxon>
    </lineage>
</organism>
<dbReference type="PANTHER" id="PTHR21661:SF39">
    <property type="entry name" value="HYDROLASE, PUTATIVE (AFU_ORTHOLOGUE AFUA_3G08960)-RELATED"/>
    <property type="match status" value="1"/>
</dbReference>
<dbReference type="Pfam" id="PF06441">
    <property type="entry name" value="EHN"/>
    <property type="match status" value="1"/>
</dbReference>
<feature type="domain" description="Epoxide hydrolase N-terminal" evidence="4">
    <location>
        <begin position="16"/>
        <end position="126"/>
    </location>
</feature>
<evidence type="ECO:0000259" key="4">
    <source>
        <dbReference type="Pfam" id="PF06441"/>
    </source>
</evidence>
<gene>
    <name evidence="5" type="ORF">THAR02_09196</name>
</gene>
<dbReference type="InterPro" id="IPR029058">
    <property type="entry name" value="AB_hydrolase_fold"/>
</dbReference>
<dbReference type="PRINTS" id="PR00412">
    <property type="entry name" value="EPOXHYDRLASE"/>
</dbReference>
<accession>A0A0F9ZZV1</accession>
<evidence type="ECO:0000256" key="2">
    <source>
        <dbReference type="ARBA" id="ARBA00022801"/>
    </source>
</evidence>
<evidence type="ECO:0000256" key="3">
    <source>
        <dbReference type="PIRSR" id="PIRSR001112-1"/>
    </source>
</evidence>
<name>A0A0F9ZZV1_TRIHA</name>
<dbReference type="InterPro" id="IPR000639">
    <property type="entry name" value="Epox_hydrolase-like"/>
</dbReference>